<dbReference type="RefSeq" id="WP_137341795.1">
    <property type="nucleotide sequence ID" value="NZ_BSQH01000002.1"/>
</dbReference>
<dbReference type="AlphaFoldDB" id="A0A4U6D369"/>
<evidence type="ECO:0008006" key="3">
    <source>
        <dbReference type="Google" id="ProtNLM"/>
    </source>
</evidence>
<organism evidence="1 2">
    <name type="scientific">Dyadobacter frigoris</name>
    <dbReference type="NCBI Taxonomy" id="2576211"/>
    <lineage>
        <taxon>Bacteria</taxon>
        <taxon>Pseudomonadati</taxon>
        <taxon>Bacteroidota</taxon>
        <taxon>Cytophagia</taxon>
        <taxon>Cytophagales</taxon>
        <taxon>Spirosomataceae</taxon>
        <taxon>Dyadobacter</taxon>
    </lineage>
</organism>
<dbReference type="EMBL" id="SZVO01000009">
    <property type="protein sequence ID" value="TKT90627.1"/>
    <property type="molecule type" value="Genomic_DNA"/>
</dbReference>
<dbReference type="Proteomes" id="UP000304900">
    <property type="component" value="Unassembled WGS sequence"/>
</dbReference>
<evidence type="ECO:0000313" key="2">
    <source>
        <dbReference type="Proteomes" id="UP000304900"/>
    </source>
</evidence>
<gene>
    <name evidence="1" type="ORF">FDK13_20100</name>
</gene>
<evidence type="ECO:0000313" key="1">
    <source>
        <dbReference type="EMBL" id="TKT90627.1"/>
    </source>
</evidence>
<proteinExistence type="predicted"/>
<dbReference type="SUPFAM" id="SSF48452">
    <property type="entry name" value="TPR-like"/>
    <property type="match status" value="1"/>
</dbReference>
<comment type="caution">
    <text evidence="1">The sequence shown here is derived from an EMBL/GenBank/DDBJ whole genome shotgun (WGS) entry which is preliminary data.</text>
</comment>
<dbReference type="InterPro" id="IPR011990">
    <property type="entry name" value="TPR-like_helical_dom_sf"/>
</dbReference>
<protein>
    <recommendedName>
        <fullName evidence="3">Tetratricopeptide repeat protein</fullName>
    </recommendedName>
</protein>
<name>A0A4U6D369_9BACT</name>
<reference evidence="1 2" key="1">
    <citation type="submission" date="2019-05" db="EMBL/GenBank/DDBJ databases">
        <title>Dyadobacter AR-3-8 sp. nov., isolated from arctic soil.</title>
        <authorList>
            <person name="Chaudhary D.K."/>
        </authorList>
    </citation>
    <scope>NUCLEOTIDE SEQUENCE [LARGE SCALE GENOMIC DNA]</scope>
    <source>
        <strain evidence="1 2">AR-3-8</strain>
    </source>
</reference>
<dbReference type="OrthoDB" id="926208at2"/>
<accession>A0A4U6D369</accession>
<dbReference type="Gene3D" id="1.25.40.10">
    <property type="entry name" value="Tetratricopeptide repeat domain"/>
    <property type="match status" value="1"/>
</dbReference>
<keyword evidence="2" id="KW-1185">Reference proteome</keyword>
<sequence length="435" mass="48784">MKNIDSLCEIIQHYQMNKTLLIFLLFFNSCLLPAQSTTTVLKEKSLINGQTIYLNSKARLGGKNRLVIPIQLPANTVAWYYSFATVATSNAGQRVQSSGLEMQIARLITDGALNLIGAGLVTNVVAQLIKPSGSGSVDIYLTDNNGLKQFEKTDLVGMYSFNAPVFYKEGTAQNSRNGVFQIPVVRKDLSLCLRNPSVTEGVAVSLDVVAIVSSKEYREIWSSKNTESLYNDCLAKFSIQDASSERICDCTKDQIKINYIPSAFVSLSSPDKDKIIKDNIKSCTKKMGSFGFPDKEDRIKEIFQLIKGQKITKDFSGLNVSYNELISLGVTTPQVYNGLAFNLLCQRQNEEAKRNITLGLGKDSQDLYLLANLGNYYLLTGQFDPAIEIYRAHKNEKLPDKRRFKENLAQDLKEFEKLGFKNIYFDKVRKDLKLK</sequence>